<feature type="transmembrane region" description="Helical" evidence="6">
    <location>
        <begin position="323"/>
        <end position="343"/>
    </location>
</feature>
<evidence type="ECO:0000313" key="7">
    <source>
        <dbReference type="EMBL" id="QNS41033.1"/>
    </source>
</evidence>
<dbReference type="KEGG" id="cmaq:H0S70_11860"/>
<gene>
    <name evidence="7" type="ORF">H0S70_11860</name>
</gene>
<name>A0A7H1DVM5_9FLAO</name>
<feature type="transmembrane region" description="Helical" evidence="6">
    <location>
        <begin position="350"/>
        <end position="369"/>
    </location>
</feature>
<keyword evidence="2" id="KW-1003">Cell membrane</keyword>
<organism evidence="7 8">
    <name type="scientific">Chryseobacterium manosquense</name>
    <dbReference type="NCBI Taxonomy" id="2754694"/>
    <lineage>
        <taxon>Bacteria</taxon>
        <taxon>Pseudomonadati</taxon>
        <taxon>Bacteroidota</taxon>
        <taxon>Flavobacteriia</taxon>
        <taxon>Flavobacteriales</taxon>
        <taxon>Weeksellaceae</taxon>
        <taxon>Chryseobacterium group</taxon>
        <taxon>Chryseobacterium</taxon>
    </lineage>
</organism>
<evidence type="ECO:0000256" key="1">
    <source>
        <dbReference type="ARBA" id="ARBA00004651"/>
    </source>
</evidence>
<feature type="transmembrane region" description="Helical" evidence="6">
    <location>
        <begin position="49"/>
        <end position="67"/>
    </location>
</feature>
<feature type="transmembrane region" description="Helical" evidence="6">
    <location>
        <begin position="153"/>
        <end position="170"/>
    </location>
</feature>
<feature type="transmembrane region" description="Helical" evidence="6">
    <location>
        <begin position="375"/>
        <end position="398"/>
    </location>
</feature>
<evidence type="ECO:0000256" key="6">
    <source>
        <dbReference type="SAM" id="Phobius"/>
    </source>
</evidence>
<proteinExistence type="predicted"/>
<feature type="transmembrane region" description="Helical" evidence="6">
    <location>
        <begin position="176"/>
        <end position="194"/>
    </location>
</feature>
<evidence type="ECO:0000256" key="3">
    <source>
        <dbReference type="ARBA" id="ARBA00022692"/>
    </source>
</evidence>
<keyword evidence="4 6" id="KW-1133">Transmembrane helix</keyword>
<evidence type="ECO:0008006" key="9">
    <source>
        <dbReference type="Google" id="ProtNLM"/>
    </source>
</evidence>
<evidence type="ECO:0000313" key="8">
    <source>
        <dbReference type="Proteomes" id="UP000516438"/>
    </source>
</evidence>
<dbReference type="EMBL" id="CP060203">
    <property type="protein sequence ID" value="QNS41033.1"/>
    <property type="molecule type" value="Genomic_DNA"/>
</dbReference>
<evidence type="ECO:0000256" key="2">
    <source>
        <dbReference type="ARBA" id="ARBA00022475"/>
    </source>
</evidence>
<dbReference type="AlphaFoldDB" id="A0A7H1DVM5"/>
<accession>A0A7H1DVM5</accession>
<evidence type="ECO:0000256" key="4">
    <source>
        <dbReference type="ARBA" id="ARBA00022989"/>
    </source>
</evidence>
<comment type="subcellular location">
    <subcellularLocation>
        <location evidence="1">Cell membrane</location>
        <topology evidence="1">Multi-pass membrane protein</topology>
    </subcellularLocation>
</comment>
<dbReference type="RefSeq" id="WP_188320947.1">
    <property type="nucleotide sequence ID" value="NZ_CP060203.1"/>
</dbReference>
<feature type="transmembrane region" description="Helical" evidence="6">
    <location>
        <begin position="241"/>
        <end position="260"/>
    </location>
</feature>
<dbReference type="Proteomes" id="UP000516438">
    <property type="component" value="Chromosome"/>
</dbReference>
<keyword evidence="5 6" id="KW-0472">Membrane</keyword>
<dbReference type="PANTHER" id="PTHR30250">
    <property type="entry name" value="PST FAMILY PREDICTED COLANIC ACID TRANSPORTER"/>
    <property type="match status" value="1"/>
</dbReference>
<keyword evidence="8" id="KW-1185">Reference proteome</keyword>
<feature type="transmembrane region" description="Helical" evidence="6">
    <location>
        <begin position="12"/>
        <end position="37"/>
    </location>
</feature>
<evidence type="ECO:0000256" key="5">
    <source>
        <dbReference type="ARBA" id="ARBA00023136"/>
    </source>
</evidence>
<dbReference type="InterPro" id="IPR050833">
    <property type="entry name" value="Poly_Biosynth_Transport"/>
</dbReference>
<reference evidence="7 8" key="1">
    <citation type="submission" date="2020-07" db="EMBL/GenBank/DDBJ databases">
        <title>Complete genome and description of Chryseobacterium manosquense strain Marseille-Q2069 sp. nov.</title>
        <authorList>
            <person name="Boxberger M."/>
        </authorList>
    </citation>
    <scope>NUCLEOTIDE SEQUENCE [LARGE SCALE GENOMIC DNA]</scope>
    <source>
        <strain evidence="7 8">Marseille-Q2069</strain>
    </source>
</reference>
<dbReference type="PANTHER" id="PTHR30250:SF11">
    <property type="entry name" value="O-ANTIGEN TRANSPORTER-RELATED"/>
    <property type="match status" value="1"/>
</dbReference>
<protein>
    <recommendedName>
        <fullName evidence="9">Oligosaccharide flippase family protein</fullName>
    </recommendedName>
</protein>
<feature type="transmembrane region" description="Helical" evidence="6">
    <location>
        <begin position="285"/>
        <end position="303"/>
    </location>
</feature>
<keyword evidence="3 6" id="KW-0812">Transmembrane</keyword>
<feature type="transmembrane region" description="Helical" evidence="6">
    <location>
        <begin position="88"/>
        <end position="110"/>
    </location>
</feature>
<sequence length="403" mass="46379">MDIKKIFIGNKGVWVGAAMLLSKISNFIITIQTAHLLTEKELGGVLYNLNYLSFFIPLVGLGSYQGSLRYGSLEKDEVVRKQLYNYSFYWGFIFQLVLTVLMCLLSLAILKEAGKIEILLLLSVRFFGLFLMEQAKAEYRASGDNRSFAKIDLLFSMVSVILTAVLTCFFKVQGYIWALMCAPYCVLLIHKFKLRKGSIKIPYGEFWNYNFFTAFTLQIWQWIFIIDVFMVGYFFSKESVAYYKISSMIPFNVLFIPQVIMQTEYVNFCVNQNDKNYFIDFLKNYFKWMFLVSICLLGVSYFFSEEIMALFGINYRNPEIFKILIWASVSSLFFRIPFGNLLAARGLSKYNLITAVVSLVLLVVLGNIMKESFGLKGIAYASIISISLSGLLSCILFFRSFKK</sequence>
<dbReference type="GO" id="GO:0005886">
    <property type="term" value="C:plasma membrane"/>
    <property type="evidence" value="ECO:0007669"/>
    <property type="project" value="UniProtKB-SubCell"/>
</dbReference>
<feature type="transmembrane region" description="Helical" evidence="6">
    <location>
        <begin position="116"/>
        <end position="132"/>
    </location>
</feature>
<feature type="transmembrane region" description="Helical" evidence="6">
    <location>
        <begin position="206"/>
        <end position="235"/>
    </location>
</feature>